<dbReference type="InterPro" id="IPR006085">
    <property type="entry name" value="XPG_DNA_repair_N"/>
</dbReference>
<dbReference type="Pfam" id="PF12247">
    <property type="entry name" value="MKT1_N"/>
    <property type="match status" value="1"/>
</dbReference>
<evidence type="ECO:0008006" key="5">
    <source>
        <dbReference type="Google" id="ProtNLM"/>
    </source>
</evidence>
<dbReference type="InterPro" id="IPR006084">
    <property type="entry name" value="XPG/Rad2"/>
</dbReference>
<dbReference type="InterPro" id="IPR022040">
    <property type="entry name" value="MKT1_N"/>
</dbReference>
<dbReference type="OrthoDB" id="17262at2759"/>
<dbReference type="AlphaFoldDB" id="A0A8H7U8N3"/>
<comment type="caution">
    <text evidence="3">The sequence shown here is derived from an EMBL/GenBank/DDBJ whole genome shotgun (WGS) entry which is preliminary data.</text>
</comment>
<name>A0A8H7U8N3_MORIS</name>
<organism evidence="3 4">
    <name type="scientific">Mortierella isabellina</name>
    <name type="common">Filamentous fungus</name>
    <name type="synonym">Umbelopsis isabellina</name>
    <dbReference type="NCBI Taxonomy" id="91625"/>
    <lineage>
        <taxon>Eukaryota</taxon>
        <taxon>Fungi</taxon>
        <taxon>Fungi incertae sedis</taxon>
        <taxon>Mucoromycota</taxon>
        <taxon>Mucoromycotina</taxon>
        <taxon>Umbelopsidomycetes</taxon>
        <taxon>Umbelopsidales</taxon>
        <taxon>Umbelopsidaceae</taxon>
        <taxon>Umbelopsis</taxon>
    </lineage>
</organism>
<dbReference type="PANTHER" id="PTHR11081:SF32">
    <property type="entry name" value="POST-TRANSCRIPTIONAL REGULATOR MKT1"/>
    <property type="match status" value="1"/>
</dbReference>
<accession>A0A8H7U8N3</accession>
<dbReference type="InterPro" id="IPR029060">
    <property type="entry name" value="PIN-like_dom_sf"/>
</dbReference>
<dbReference type="EMBL" id="JAEPQZ010000017">
    <property type="protein sequence ID" value="KAG2172312.1"/>
    <property type="molecule type" value="Genomic_DNA"/>
</dbReference>
<feature type="domain" description="Post-transcriptional regulator MKT1 N-terminal" evidence="2">
    <location>
        <begin position="306"/>
        <end position="394"/>
    </location>
</feature>
<dbReference type="Gene3D" id="3.40.50.1010">
    <property type="entry name" value="5'-nuclease"/>
    <property type="match status" value="1"/>
</dbReference>
<evidence type="ECO:0000313" key="3">
    <source>
        <dbReference type="EMBL" id="KAG2172312.1"/>
    </source>
</evidence>
<proteinExistence type="predicted"/>
<evidence type="ECO:0000259" key="2">
    <source>
        <dbReference type="Pfam" id="PF12247"/>
    </source>
</evidence>
<dbReference type="PANTHER" id="PTHR11081">
    <property type="entry name" value="FLAP ENDONUCLEASE FAMILY MEMBER"/>
    <property type="match status" value="1"/>
</dbReference>
<dbReference type="Proteomes" id="UP000654370">
    <property type="component" value="Unassembled WGS sequence"/>
</dbReference>
<dbReference type="Pfam" id="PF00752">
    <property type="entry name" value="XPG_N"/>
    <property type="match status" value="1"/>
</dbReference>
<dbReference type="PRINTS" id="PR00853">
    <property type="entry name" value="XPGRADSUPER"/>
</dbReference>
<keyword evidence="4" id="KW-1185">Reference proteome</keyword>
<dbReference type="GO" id="GO:0003730">
    <property type="term" value="F:mRNA 3'-UTR binding"/>
    <property type="evidence" value="ECO:0007669"/>
    <property type="project" value="TreeGrafter"/>
</dbReference>
<dbReference type="CDD" id="cd09858">
    <property type="entry name" value="PIN_MKT1"/>
    <property type="match status" value="1"/>
</dbReference>
<evidence type="ECO:0000313" key="4">
    <source>
        <dbReference type="Proteomes" id="UP000654370"/>
    </source>
</evidence>
<dbReference type="CDD" id="cd09902">
    <property type="entry name" value="H3TH_MKT1"/>
    <property type="match status" value="1"/>
</dbReference>
<protein>
    <recommendedName>
        <fullName evidence="5">XPG N-terminal domain-containing protein</fullName>
    </recommendedName>
</protein>
<dbReference type="Gene3D" id="1.10.150.20">
    <property type="entry name" value="5' to 3' exonuclease, C-terminal subdomain"/>
    <property type="match status" value="1"/>
</dbReference>
<dbReference type="InterPro" id="IPR037314">
    <property type="entry name" value="MKT1_H3TH"/>
</dbReference>
<reference evidence="3" key="1">
    <citation type="submission" date="2020-12" db="EMBL/GenBank/DDBJ databases">
        <title>Metabolic potential, ecology and presence of endohyphal bacteria is reflected in genomic diversity of Mucoromycotina.</title>
        <authorList>
            <person name="Muszewska A."/>
            <person name="Okrasinska A."/>
            <person name="Steczkiewicz K."/>
            <person name="Drgas O."/>
            <person name="Orlowska M."/>
            <person name="Perlinska-Lenart U."/>
            <person name="Aleksandrzak-Piekarczyk T."/>
            <person name="Szatraj K."/>
            <person name="Zielenkiewicz U."/>
            <person name="Pilsyk S."/>
            <person name="Malc E."/>
            <person name="Mieczkowski P."/>
            <person name="Kruszewska J.S."/>
            <person name="Biernat P."/>
            <person name="Pawlowska J."/>
        </authorList>
    </citation>
    <scope>NUCLEOTIDE SEQUENCE</scope>
    <source>
        <strain evidence="3">WA0000067209</strain>
    </source>
</reference>
<feature type="non-terminal residue" evidence="3">
    <location>
        <position position="1"/>
    </location>
</feature>
<feature type="domain" description="XPG N-terminal" evidence="1">
    <location>
        <begin position="2"/>
        <end position="89"/>
    </location>
</feature>
<dbReference type="SUPFAM" id="SSF88723">
    <property type="entry name" value="PIN domain-like"/>
    <property type="match status" value="1"/>
</dbReference>
<evidence type="ECO:0000259" key="1">
    <source>
        <dbReference type="Pfam" id="PF00752"/>
    </source>
</evidence>
<sequence length="489" mass="55966">NMPIRHFDIFLAERRLIQTSAVTLLKDQKVGIDASYWLRKILPKEPTVVALGGFPLGLRTAIERELANFKKHRIHPVFVFQGLNMVRKDKPFSNPDNRPNRREAGWEAYGNGRLDQALSTWASSGGVQQSDMITYIMEILTENEVEFIRAPYSQWAQLSYMHTHPRHIVNRVLGGSEMLIWDVDSVMIGIDFQKGNYTWLSKKTVLSDLGLSDEQFLDVCILAGFDYCPTFPPLNNNMIGFTFKGTYDLVKQHKTGFNAVQAYGDDPSVVKTHYIDTFCRTRCAVKYHLVYTDEGELRPLHPERAPSDIHEIIGYRLPDEIYFYLLSGLIGPQVINCLESGVLIENAPLCNGDTEEYRIFLQQLLNIRTQTLSLLSQPMHKFYQSRKVVTVFWFDPNEEHIMHHHPDHCHTEANVSHGPNSNASALNTVWENTKAWNLTPEFLEEQKVIQKTSRVDVRFCLKAVEDPAQATKTVGVSNKVCGERETRHS</sequence>
<gene>
    <name evidence="3" type="ORF">INT43_004854</name>
</gene>
<dbReference type="GO" id="GO:0004518">
    <property type="term" value="F:nuclease activity"/>
    <property type="evidence" value="ECO:0007669"/>
    <property type="project" value="InterPro"/>
</dbReference>